<organism evidence="1">
    <name type="scientific">Arundo donax</name>
    <name type="common">Giant reed</name>
    <name type="synonym">Donax arundinaceus</name>
    <dbReference type="NCBI Taxonomy" id="35708"/>
    <lineage>
        <taxon>Eukaryota</taxon>
        <taxon>Viridiplantae</taxon>
        <taxon>Streptophyta</taxon>
        <taxon>Embryophyta</taxon>
        <taxon>Tracheophyta</taxon>
        <taxon>Spermatophyta</taxon>
        <taxon>Magnoliopsida</taxon>
        <taxon>Liliopsida</taxon>
        <taxon>Poales</taxon>
        <taxon>Poaceae</taxon>
        <taxon>PACMAD clade</taxon>
        <taxon>Arundinoideae</taxon>
        <taxon>Arundineae</taxon>
        <taxon>Arundo</taxon>
    </lineage>
</organism>
<dbReference type="EMBL" id="GBRH01223720">
    <property type="protein sequence ID" value="JAD74175.1"/>
    <property type="molecule type" value="Transcribed_RNA"/>
</dbReference>
<name>A0A0A9CLD3_ARUDO</name>
<reference evidence="1" key="1">
    <citation type="submission" date="2014-09" db="EMBL/GenBank/DDBJ databases">
        <authorList>
            <person name="Magalhaes I.L.F."/>
            <person name="Oliveira U."/>
            <person name="Santos F.R."/>
            <person name="Vidigal T.H.D.A."/>
            <person name="Brescovit A.D."/>
            <person name="Santos A.J."/>
        </authorList>
    </citation>
    <scope>NUCLEOTIDE SEQUENCE</scope>
    <source>
        <tissue evidence="1">Shoot tissue taken approximately 20 cm above the soil surface</tissue>
    </source>
</reference>
<protein>
    <submittedName>
        <fullName evidence="1">Uncharacterized protein</fullName>
    </submittedName>
</protein>
<proteinExistence type="predicted"/>
<accession>A0A0A9CLD3</accession>
<sequence length="24" mass="2646">MVIAAVSLSLAVVRWLGVERQKGY</sequence>
<reference evidence="1" key="2">
    <citation type="journal article" date="2015" name="Data Brief">
        <title>Shoot transcriptome of the giant reed, Arundo donax.</title>
        <authorList>
            <person name="Barrero R.A."/>
            <person name="Guerrero F.D."/>
            <person name="Moolhuijzen P."/>
            <person name="Goolsby J.A."/>
            <person name="Tidwell J."/>
            <person name="Bellgard S.E."/>
            <person name="Bellgard M.I."/>
        </authorList>
    </citation>
    <scope>NUCLEOTIDE SEQUENCE</scope>
    <source>
        <tissue evidence="1">Shoot tissue taken approximately 20 cm above the soil surface</tissue>
    </source>
</reference>
<evidence type="ECO:0000313" key="1">
    <source>
        <dbReference type="EMBL" id="JAD74175.1"/>
    </source>
</evidence>
<dbReference type="AlphaFoldDB" id="A0A0A9CLD3"/>